<dbReference type="InterPro" id="IPR037171">
    <property type="entry name" value="NagB/RpiA_transferase-like"/>
</dbReference>
<keyword evidence="4" id="KW-0396">Initiation factor</keyword>
<reference evidence="10" key="1">
    <citation type="journal article" date="2012" name="Insect Biochem. Mol. Biol.">
        <title>Transcriptome and full-length cDNA resources for the mountain pine beetle, Dendroctonus ponderosae Hopkins, a major insect pest of pine forests.</title>
        <authorList>
            <person name="Keeling C.I."/>
            <person name="Henderson H."/>
            <person name="Li M."/>
            <person name="Yuen M."/>
            <person name="Clark E.L."/>
            <person name="Fraser J.D."/>
            <person name="Huber D.P."/>
            <person name="Liao N.Y."/>
            <person name="Roderick Docking T."/>
            <person name="Birol I."/>
            <person name="Chan S.K."/>
            <person name="Taylor G.A."/>
            <person name="Palmquist D."/>
            <person name="Jones S.J."/>
            <person name="Bohlmann J."/>
        </authorList>
    </citation>
    <scope>NUCLEOTIDE SEQUENCE</scope>
    <source>
        <tissue evidence="10">Midgut and adhering fatbody of emerged adults of both sexes after feeding on lodgepole pine for up to 64 h</tissue>
    </source>
</reference>
<name>J3JVX7_DENPD</name>
<dbReference type="GO" id="GO:0005851">
    <property type="term" value="C:eukaryotic translation initiation factor 2B complex"/>
    <property type="evidence" value="ECO:0007669"/>
    <property type="project" value="TreeGrafter"/>
</dbReference>
<comment type="similarity">
    <text evidence="2 9">Belongs to the eIF-2B alpha/beta/delta subunits family.</text>
</comment>
<evidence type="ECO:0000256" key="4">
    <source>
        <dbReference type="ARBA" id="ARBA00022540"/>
    </source>
</evidence>
<dbReference type="PANTHER" id="PTHR45859">
    <property type="entry name" value="TRANSLATION INITIATION FACTOR EIF-2B SUBUNIT BETA"/>
    <property type="match status" value="1"/>
</dbReference>
<dbReference type="SUPFAM" id="SSF100950">
    <property type="entry name" value="NagB/RpiA/CoA transferase-like"/>
    <property type="match status" value="1"/>
</dbReference>
<comment type="subunit">
    <text evidence="8">Component of the translation initiation factor 2B (eIF2B) complex which is a heterodecamer of two sets of five different subunits: alpha, beta, gamma, delta and epsilon. Subunits alpha, beta and delta comprise a regulatory subcomplex and subunits epsilon and gamma comprise a catalytic subcomplex. Within the complex, the hexameric regulatory complex resides at the center, with the two heterodimeric catalytic subcomplexes bound on opposite sides.</text>
</comment>
<dbReference type="InterPro" id="IPR000649">
    <property type="entry name" value="IF-2B-related"/>
</dbReference>
<dbReference type="OrthoDB" id="269919at2759"/>
<accession>J3JVX7</accession>
<comment type="subcellular location">
    <subcellularLocation>
        <location evidence="1">Cytoplasm</location>
        <location evidence="1">Cytosol</location>
    </subcellularLocation>
</comment>
<evidence type="ECO:0000313" key="10">
    <source>
        <dbReference type="EMBL" id="AEE62357.1"/>
    </source>
</evidence>
<keyword evidence="5" id="KW-0648">Protein biosynthesis</keyword>
<dbReference type="GO" id="GO:0005829">
    <property type="term" value="C:cytosol"/>
    <property type="evidence" value="ECO:0007669"/>
    <property type="project" value="UniProtKB-SubCell"/>
</dbReference>
<organism evidence="10">
    <name type="scientific">Dendroctonus ponderosae</name>
    <name type="common">Mountain pine beetle</name>
    <dbReference type="NCBI Taxonomy" id="77166"/>
    <lineage>
        <taxon>Eukaryota</taxon>
        <taxon>Metazoa</taxon>
        <taxon>Ecdysozoa</taxon>
        <taxon>Arthropoda</taxon>
        <taxon>Hexapoda</taxon>
        <taxon>Insecta</taxon>
        <taxon>Pterygota</taxon>
        <taxon>Neoptera</taxon>
        <taxon>Endopterygota</taxon>
        <taxon>Coleoptera</taxon>
        <taxon>Polyphaga</taxon>
        <taxon>Cucujiformia</taxon>
        <taxon>Curculionidae</taxon>
        <taxon>Scolytinae</taxon>
        <taxon>Dendroctonus</taxon>
    </lineage>
</organism>
<evidence type="ECO:0000256" key="2">
    <source>
        <dbReference type="ARBA" id="ARBA00007251"/>
    </source>
</evidence>
<evidence type="ECO:0000256" key="7">
    <source>
        <dbReference type="ARBA" id="ARBA00044228"/>
    </source>
</evidence>
<dbReference type="Gene3D" id="3.40.50.10470">
    <property type="entry name" value="Translation initiation factor eif-2b, domain 2"/>
    <property type="match status" value="1"/>
</dbReference>
<evidence type="ECO:0000256" key="8">
    <source>
        <dbReference type="ARBA" id="ARBA00046432"/>
    </source>
</evidence>
<dbReference type="InterPro" id="IPR051855">
    <property type="entry name" value="eIF2B_beta_subunit"/>
</dbReference>
<evidence type="ECO:0000256" key="6">
    <source>
        <dbReference type="ARBA" id="ARBA00044122"/>
    </source>
</evidence>
<protein>
    <recommendedName>
        <fullName evidence="6">Translation initiation factor eIF2B subunit beta</fullName>
    </recommendedName>
    <alternativeName>
        <fullName evidence="7">eIF2B GDP-GTP exchange factor subunit beta</fullName>
    </alternativeName>
</protein>
<evidence type="ECO:0000256" key="1">
    <source>
        <dbReference type="ARBA" id="ARBA00004514"/>
    </source>
</evidence>
<dbReference type="AlphaFoldDB" id="J3JVX7"/>
<evidence type="ECO:0000256" key="9">
    <source>
        <dbReference type="RuleBase" id="RU003814"/>
    </source>
</evidence>
<dbReference type="PANTHER" id="PTHR45859:SF1">
    <property type="entry name" value="TRANSLATION INITIATION FACTOR EIF-2B SUBUNIT BETA"/>
    <property type="match status" value="1"/>
</dbReference>
<dbReference type="Pfam" id="PF01008">
    <property type="entry name" value="IF-2B"/>
    <property type="match status" value="1"/>
</dbReference>
<sequence length="342" mass="37665">MDLERLSDVMQLISDIKHKVICNPHDVAVKTEELLEALISNGNWTSAMQLMELIRMRIKCIAQSLPMGGIATNIMRHILKIVRDEFELASEKKGESNSLHQIVRADSTDVVDYSESLSSLKAALLKHLSEYKSELESSADNIAAQAPELIHNNETILTIGMSEKVEMFLKSAAKSRKFNVVVAEAAPLCKGHDLAASLVESKIKVTVVSDATIFAMMSRVNKVVIGTQMVLGNGGLRAQSGSHTVALCARHFAVPVFVLCHMYEFSTVSQGSVDDATFYEYASPAEILPLSLGPMLNDVTVINPRFDYVPPELISLLITHQGGNSPSYVYRLLSELYHPDDY</sequence>
<dbReference type="GO" id="GO:0003743">
    <property type="term" value="F:translation initiation factor activity"/>
    <property type="evidence" value="ECO:0007669"/>
    <property type="project" value="UniProtKB-KW"/>
</dbReference>
<keyword evidence="3" id="KW-0963">Cytoplasm</keyword>
<dbReference type="InterPro" id="IPR042529">
    <property type="entry name" value="IF_2B-like_C"/>
</dbReference>
<dbReference type="EMBL" id="BT127395">
    <property type="protein sequence ID" value="AEE62357.1"/>
    <property type="molecule type" value="mRNA"/>
</dbReference>
<dbReference type="GO" id="GO:0005085">
    <property type="term" value="F:guanyl-nucleotide exchange factor activity"/>
    <property type="evidence" value="ECO:0007669"/>
    <property type="project" value="TreeGrafter"/>
</dbReference>
<evidence type="ECO:0000256" key="3">
    <source>
        <dbReference type="ARBA" id="ARBA00022490"/>
    </source>
</evidence>
<dbReference type="HOGENOM" id="CLU_016218_4_3_1"/>
<evidence type="ECO:0000256" key="5">
    <source>
        <dbReference type="ARBA" id="ARBA00022917"/>
    </source>
</evidence>
<proteinExistence type="evidence at transcript level"/>